<accession>A0ABD2VYI2</accession>
<protein>
    <submittedName>
        <fullName evidence="1">Uncharacterized protein</fullName>
    </submittedName>
</protein>
<comment type="caution">
    <text evidence="1">The sequence shown here is derived from an EMBL/GenBank/DDBJ whole genome shotgun (WGS) entry which is preliminary data.</text>
</comment>
<name>A0ABD2VYI2_9HYME</name>
<evidence type="ECO:0000313" key="1">
    <source>
        <dbReference type="EMBL" id="KAL3385837.1"/>
    </source>
</evidence>
<proteinExistence type="predicted"/>
<reference evidence="1 2" key="1">
    <citation type="journal article" date="2024" name="bioRxiv">
        <title>A reference genome for Trichogramma kaykai: A tiny desert-dwelling parasitoid wasp with competing sex-ratio distorters.</title>
        <authorList>
            <person name="Culotta J."/>
            <person name="Lindsey A.R."/>
        </authorList>
    </citation>
    <scope>NUCLEOTIDE SEQUENCE [LARGE SCALE GENOMIC DNA]</scope>
    <source>
        <strain evidence="1 2">KSX58</strain>
    </source>
</reference>
<keyword evidence="2" id="KW-1185">Reference proteome</keyword>
<dbReference type="Proteomes" id="UP001627154">
    <property type="component" value="Unassembled WGS sequence"/>
</dbReference>
<gene>
    <name evidence="1" type="ORF">TKK_018572</name>
</gene>
<dbReference type="EMBL" id="JBJJXI010000151">
    <property type="protein sequence ID" value="KAL3385837.1"/>
    <property type="molecule type" value="Genomic_DNA"/>
</dbReference>
<sequence>MIFEQRARNRQSLLSATAVAAAAKKTRKMLCAVKKMVSFTCTTESTILSTVVAFPLELRRKRKSVYSKLDSRVIDQSSRARGPA</sequence>
<dbReference type="AlphaFoldDB" id="A0ABD2VYI2"/>
<organism evidence="1 2">
    <name type="scientific">Trichogramma kaykai</name>
    <dbReference type="NCBI Taxonomy" id="54128"/>
    <lineage>
        <taxon>Eukaryota</taxon>
        <taxon>Metazoa</taxon>
        <taxon>Ecdysozoa</taxon>
        <taxon>Arthropoda</taxon>
        <taxon>Hexapoda</taxon>
        <taxon>Insecta</taxon>
        <taxon>Pterygota</taxon>
        <taxon>Neoptera</taxon>
        <taxon>Endopterygota</taxon>
        <taxon>Hymenoptera</taxon>
        <taxon>Apocrita</taxon>
        <taxon>Proctotrupomorpha</taxon>
        <taxon>Chalcidoidea</taxon>
        <taxon>Trichogrammatidae</taxon>
        <taxon>Trichogramma</taxon>
    </lineage>
</organism>
<evidence type="ECO:0000313" key="2">
    <source>
        <dbReference type="Proteomes" id="UP001627154"/>
    </source>
</evidence>